<dbReference type="GO" id="GO:0003824">
    <property type="term" value="F:catalytic activity"/>
    <property type="evidence" value="ECO:0007669"/>
    <property type="project" value="UniProtKB-ARBA"/>
</dbReference>
<dbReference type="Pfam" id="PF17389">
    <property type="entry name" value="Bac_rhamnosid6H"/>
    <property type="match status" value="1"/>
</dbReference>
<comment type="caution">
    <text evidence="3">The sequence shown here is derived from an EMBL/GenBank/DDBJ whole genome shotgun (WGS) entry which is preliminary data.</text>
</comment>
<proteinExistence type="predicted"/>
<dbReference type="InterPro" id="IPR035396">
    <property type="entry name" value="Bac_rhamnosid6H"/>
</dbReference>
<name>A0AAJ0D611_9PEZI</name>
<dbReference type="InterPro" id="IPR008928">
    <property type="entry name" value="6-hairpin_glycosidase_sf"/>
</dbReference>
<dbReference type="EMBL" id="JAWDJX010000078">
    <property type="protein sequence ID" value="KAK3046834.1"/>
    <property type="molecule type" value="Genomic_DNA"/>
</dbReference>
<reference evidence="3" key="1">
    <citation type="submission" date="2023-04" db="EMBL/GenBank/DDBJ databases">
        <title>Black Yeasts Isolated from many extreme environments.</title>
        <authorList>
            <person name="Coleine C."/>
            <person name="Stajich J.E."/>
            <person name="Selbmann L."/>
        </authorList>
    </citation>
    <scope>NUCLEOTIDE SEQUENCE</scope>
    <source>
        <strain evidence="3">CCFEE 5312</strain>
    </source>
</reference>
<dbReference type="PANTHER" id="PTHR34987:SF4">
    <property type="entry name" value="ALPHA-L-RHAMNOSIDASE C-TERMINAL DOMAIN-CONTAINING PROTEIN"/>
    <property type="match status" value="1"/>
</dbReference>
<evidence type="ECO:0000313" key="4">
    <source>
        <dbReference type="Proteomes" id="UP001271007"/>
    </source>
</evidence>
<sequence length="841" mass="91871">MGVSSLSRTLFSLAFTLSTFKFAEGGSPAVHSPVAYYLGGPASINGLEPYKGGHVKLDASSPVLTFDYGAEVGGFPFVEVASVSGDAAQIEIKYSEPFDGLANPMSDGPYEFVNGLMNSFRTETFNISKTGRTESFFIQGGQRWQSITLLTNCSLTLSGVGFRPSNTIKPVDSLPGAFNASDAKYHPVWSLGARSVQAACLEPGTQPSTWEVTSDGAFIRGQYPAQSALGKDFGNYTLTFSTKVVRGGTGWKVAGAMSTSYGPYFLLTSNGPTYANTNSTLMPKNTLVAGFGFTFVNQTILESGPVRYYDLPSSLTISDDEWYRVTTAINSTGYLISVNDTQVAFVDSAFNVPHILSGWGINDTTDGTFSFGPYLDQAAYVKDVEVKAQNGSVIYTNSMTTNEVYKEYSIATNDRKVCLDGAKRDRVVWIGDFSHTGRILAASSGRFDYVESMIELEFDWQYPPGPAYGLVPIQSFMGAGAKYREAFYPSQFGEDDYQHFFLLVLTDYYKLTNDKALLSKHWNGTKLLVQTLTNRYVDPVSGLLARPGSFWFTAQGFQNATAPTALFAVGLNQLAEVATQLNDSATADSYTSLSAKLASAINHQLWSDELGAYALCLDGLNETSLLANAFSIRAGIANTTQATRGIQKLSDLFYKIGYKDSSAIPNGNTTQLSPNIQGFLLESLFLAHTQLNVSADVVVPVIKDLLDFYWPKMVNQNQYSTGCPWEYVYPDGSPGIGIFTSLCHPWGGAPTYIFNDFVLGVRRELDQKSNSYQWVFDPVWEIVEGLGLEWANGRAPIFGGGHIEAEWRFDKGAKGKNKKPNMKAKVVGNKDIHVHVKNYHG</sequence>
<evidence type="ECO:0000259" key="2">
    <source>
        <dbReference type="Pfam" id="PF17389"/>
    </source>
</evidence>
<feature type="chain" id="PRO_5042592600" description="Alpha-L-rhamnosidase six-hairpin glycosidase domain-containing protein" evidence="1">
    <location>
        <begin position="26"/>
        <end position="841"/>
    </location>
</feature>
<protein>
    <recommendedName>
        <fullName evidence="2">Alpha-L-rhamnosidase six-hairpin glycosidase domain-containing protein</fullName>
    </recommendedName>
</protein>
<dbReference type="PANTHER" id="PTHR34987">
    <property type="entry name" value="C, PUTATIVE (AFU_ORTHOLOGUE AFUA_3G02880)-RELATED"/>
    <property type="match status" value="1"/>
</dbReference>
<feature type="signal peptide" evidence="1">
    <location>
        <begin position="1"/>
        <end position="25"/>
    </location>
</feature>
<organism evidence="3 4">
    <name type="scientific">Extremus antarcticus</name>
    <dbReference type="NCBI Taxonomy" id="702011"/>
    <lineage>
        <taxon>Eukaryota</taxon>
        <taxon>Fungi</taxon>
        <taxon>Dikarya</taxon>
        <taxon>Ascomycota</taxon>
        <taxon>Pezizomycotina</taxon>
        <taxon>Dothideomycetes</taxon>
        <taxon>Dothideomycetidae</taxon>
        <taxon>Mycosphaerellales</taxon>
        <taxon>Extremaceae</taxon>
        <taxon>Extremus</taxon>
    </lineage>
</organism>
<feature type="domain" description="Alpha-L-rhamnosidase six-hairpin glycosidase" evidence="2">
    <location>
        <begin position="392"/>
        <end position="645"/>
    </location>
</feature>
<dbReference type="AlphaFoldDB" id="A0AAJ0D611"/>
<dbReference type="InterPro" id="IPR012341">
    <property type="entry name" value="6hp_glycosidase-like_sf"/>
</dbReference>
<keyword evidence="1" id="KW-0732">Signal</keyword>
<evidence type="ECO:0000313" key="3">
    <source>
        <dbReference type="EMBL" id="KAK3046834.1"/>
    </source>
</evidence>
<dbReference type="Proteomes" id="UP001271007">
    <property type="component" value="Unassembled WGS sequence"/>
</dbReference>
<dbReference type="SUPFAM" id="SSF48208">
    <property type="entry name" value="Six-hairpin glycosidases"/>
    <property type="match status" value="1"/>
</dbReference>
<dbReference type="GO" id="GO:0005975">
    <property type="term" value="P:carbohydrate metabolic process"/>
    <property type="evidence" value="ECO:0007669"/>
    <property type="project" value="InterPro"/>
</dbReference>
<dbReference type="Gene3D" id="1.50.10.10">
    <property type="match status" value="1"/>
</dbReference>
<accession>A0AAJ0D611</accession>
<evidence type="ECO:0000256" key="1">
    <source>
        <dbReference type="SAM" id="SignalP"/>
    </source>
</evidence>
<keyword evidence="4" id="KW-1185">Reference proteome</keyword>
<gene>
    <name evidence="3" type="ORF">LTR09_011719</name>
</gene>